<dbReference type="EMBL" id="ACJM01000010">
    <property type="protein sequence ID" value="EEG77113.1"/>
    <property type="molecule type" value="Genomic_DNA"/>
</dbReference>
<dbReference type="GO" id="GO:0005886">
    <property type="term" value="C:plasma membrane"/>
    <property type="evidence" value="ECO:0007669"/>
    <property type="project" value="UniProtKB-SubCell"/>
</dbReference>
<dbReference type="PRINTS" id="PR00119">
    <property type="entry name" value="CATATPASE"/>
</dbReference>
<dbReference type="Gene3D" id="3.40.50.1000">
    <property type="entry name" value="HAD superfamily/HAD-like"/>
    <property type="match status" value="1"/>
</dbReference>
<dbReference type="Pfam" id="PF00403">
    <property type="entry name" value="HMA"/>
    <property type="match status" value="1"/>
</dbReference>
<dbReference type="InterPro" id="IPR001757">
    <property type="entry name" value="P_typ_ATPase"/>
</dbReference>
<feature type="transmembrane region" description="Helical" evidence="15">
    <location>
        <begin position="299"/>
        <end position="319"/>
    </location>
</feature>
<dbReference type="InterPro" id="IPR023298">
    <property type="entry name" value="ATPase_P-typ_TM_dom_sf"/>
</dbReference>
<dbReference type="InterPro" id="IPR018303">
    <property type="entry name" value="ATPase_P-typ_P_site"/>
</dbReference>
<dbReference type="GO" id="GO:0016887">
    <property type="term" value="F:ATP hydrolysis activity"/>
    <property type="evidence" value="ECO:0007669"/>
    <property type="project" value="InterPro"/>
</dbReference>
<dbReference type="NCBIfam" id="TIGR01511">
    <property type="entry name" value="ATPase-IB1_Cu"/>
    <property type="match status" value="1"/>
</dbReference>
<dbReference type="InterPro" id="IPR008250">
    <property type="entry name" value="ATPase_P-typ_transduc_dom_A_sf"/>
</dbReference>
<dbReference type="GO" id="GO:0046872">
    <property type="term" value="F:metal ion binding"/>
    <property type="evidence" value="ECO:0007669"/>
    <property type="project" value="UniProtKB-KW"/>
</dbReference>
<evidence type="ECO:0000256" key="7">
    <source>
        <dbReference type="ARBA" id="ARBA00022723"/>
    </source>
</evidence>
<comment type="similarity">
    <text evidence="2 15">Belongs to the cation transport ATPase (P-type) (TC 3.A.3) family. Type IB subfamily.</text>
</comment>
<evidence type="ECO:0000256" key="2">
    <source>
        <dbReference type="ARBA" id="ARBA00006024"/>
    </source>
</evidence>
<dbReference type="GO" id="GO:0008551">
    <property type="term" value="F:P-type cadmium transporter activity"/>
    <property type="evidence" value="ECO:0007669"/>
    <property type="project" value="UniProtKB-EC"/>
</dbReference>
<dbReference type="InterPro" id="IPR023299">
    <property type="entry name" value="ATPase_P-typ_cyto_dom_N"/>
</dbReference>
<dbReference type="Gene3D" id="2.70.150.10">
    <property type="entry name" value="Calcium-transporting ATPase, cytoplasmic transduction domain A"/>
    <property type="match status" value="1"/>
</dbReference>
<dbReference type="AlphaFoldDB" id="C0GI39"/>
<dbReference type="InterPro" id="IPR059000">
    <property type="entry name" value="ATPase_P-type_domA"/>
</dbReference>
<proteinExistence type="inferred from homology"/>
<keyword evidence="8 15" id="KW-0547">Nucleotide-binding</keyword>
<dbReference type="NCBIfam" id="TIGR01525">
    <property type="entry name" value="ATPase-IB_hvy"/>
    <property type="match status" value="1"/>
</dbReference>
<dbReference type="NCBIfam" id="TIGR01494">
    <property type="entry name" value="ATPase_P-type"/>
    <property type="match status" value="1"/>
</dbReference>
<reference evidence="17 18" key="1">
    <citation type="submission" date="2009-02" db="EMBL/GenBank/DDBJ databases">
        <title>Sequencing of the draft genome and assembly of Dethiobacter alkaliphilus AHT 1.</title>
        <authorList>
            <consortium name="US DOE Joint Genome Institute (JGI-PGF)"/>
            <person name="Lucas S."/>
            <person name="Copeland A."/>
            <person name="Lapidus A."/>
            <person name="Glavina del Rio T."/>
            <person name="Dalin E."/>
            <person name="Tice H."/>
            <person name="Bruce D."/>
            <person name="Goodwin L."/>
            <person name="Pitluck S."/>
            <person name="Larimer F."/>
            <person name="Land M.L."/>
            <person name="Hauser L."/>
            <person name="Muyzer G."/>
        </authorList>
    </citation>
    <scope>NUCLEOTIDE SEQUENCE [LARGE SCALE GENOMIC DNA]</scope>
    <source>
        <strain evidence="17 18">AHT 1</strain>
    </source>
</reference>
<dbReference type="InterPro" id="IPR027256">
    <property type="entry name" value="P-typ_ATPase_IB"/>
</dbReference>
<dbReference type="Proteomes" id="UP000006443">
    <property type="component" value="Unassembled WGS sequence"/>
</dbReference>
<keyword evidence="11 15" id="KW-1133">Transmembrane helix</keyword>
<dbReference type="PRINTS" id="PR00941">
    <property type="entry name" value="CDATPASE"/>
</dbReference>
<dbReference type="OrthoDB" id="9813266at2"/>
<keyword evidence="5" id="KW-0597">Phosphoprotein</keyword>
<accession>C0GI39</accession>
<organism evidence="17 18">
    <name type="scientific">Dethiobacter alkaliphilus AHT 1</name>
    <dbReference type="NCBI Taxonomy" id="555088"/>
    <lineage>
        <taxon>Bacteria</taxon>
        <taxon>Bacillati</taxon>
        <taxon>Bacillota</taxon>
        <taxon>Dethiobacteria</taxon>
        <taxon>Dethiobacterales</taxon>
        <taxon>Dethiobacteraceae</taxon>
        <taxon>Dethiobacter</taxon>
    </lineage>
</organism>
<keyword evidence="18" id="KW-1185">Reference proteome</keyword>
<keyword evidence="6 15" id="KW-0812">Transmembrane</keyword>
<dbReference type="EC" id="7.2.2.21" evidence="13"/>
<gene>
    <name evidence="17" type="ORF">DealDRAFT_2148</name>
</gene>
<comment type="catalytic activity">
    <reaction evidence="14">
        <text>Cd(2+)(in) + ATP + H2O = Cd(2+)(out) + ADP + phosphate + H(+)</text>
        <dbReference type="Rhea" id="RHEA:12132"/>
        <dbReference type="ChEBI" id="CHEBI:15377"/>
        <dbReference type="ChEBI" id="CHEBI:15378"/>
        <dbReference type="ChEBI" id="CHEBI:30616"/>
        <dbReference type="ChEBI" id="CHEBI:43474"/>
        <dbReference type="ChEBI" id="CHEBI:48775"/>
        <dbReference type="ChEBI" id="CHEBI:456216"/>
        <dbReference type="EC" id="7.2.2.21"/>
    </reaction>
</comment>
<evidence type="ECO:0000256" key="9">
    <source>
        <dbReference type="ARBA" id="ARBA00022840"/>
    </source>
</evidence>
<keyword evidence="3 15" id="KW-1003">Cell membrane</keyword>
<dbReference type="STRING" id="555088.DealDRAFT_2148"/>
<dbReference type="InterPro" id="IPR006121">
    <property type="entry name" value="HMA_dom"/>
</dbReference>
<evidence type="ECO:0000256" key="5">
    <source>
        <dbReference type="ARBA" id="ARBA00022553"/>
    </source>
</evidence>
<protein>
    <recommendedName>
        <fullName evidence="13">Cd(2+)-exporting ATPase</fullName>
        <ecNumber evidence="13">7.2.2.21</ecNumber>
    </recommendedName>
</protein>
<dbReference type="SUPFAM" id="SSF55008">
    <property type="entry name" value="HMA, heavy metal-associated domain"/>
    <property type="match status" value="1"/>
</dbReference>
<dbReference type="InterPro" id="IPR044492">
    <property type="entry name" value="P_typ_ATPase_HD_dom"/>
</dbReference>
<dbReference type="PROSITE" id="PS50846">
    <property type="entry name" value="HMA_2"/>
    <property type="match status" value="1"/>
</dbReference>
<dbReference type="Gene3D" id="3.30.70.100">
    <property type="match status" value="1"/>
</dbReference>
<evidence type="ECO:0000256" key="1">
    <source>
        <dbReference type="ARBA" id="ARBA00004651"/>
    </source>
</evidence>
<dbReference type="Pfam" id="PF00122">
    <property type="entry name" value="E1-E2_ATPase"/>
    <property type="match status" value="1"/>
</dbReference>
<dbReference type="CDD" id="cd00371">
    <property type="entry name" value="HMA"/>
    <property type="match status" value="1"/>
</dbReference>
<dbReference type="Pfam" id="PF00702">
    <property type="entry name" value="Hydrolase"/>
    <property type="match status" value="1"/>
</dbReference>
<feature type="transmembrane region" description="Helical" evidence="15">
    <location>
        <begin position="635"/>
        <end position="651"/>
    </location>
</feature>
<dbReference type="InterPro" id="IPR036163">
    <property type="entry name" value="HMA_dom_sf"/>
</dbReference>
<evidence type="ECO:0000256" key="15">
    <source>
        <dbReference type="RuleBase" id="RU362081"/>
    </source>
</evidence>
<evidence type="ECO:0000256" key="12">
    <source>
        <dbReference type="ARBA" id="ARBA00023136"/>
    </source>
</evidence>
<evidence type="ECO:0000256" key="4">
    <source>
        <dbReference type="ARBA" id="ARBA00022539"/>
    </source>
</evidence>
<evidence type="ECO:0000313" key="17">
    <source>
        <dbReference type="EMBL" id="EEG77113.1"/>
    </source>
</evidence>
<keyword evidence="9 15" id="KW-0067">ATP-binding</keyword>
<evidence type="ECO:0000259" key="16">
    <source>
        <dbReference type="PROSITE" id="PS50846"/>
    </source>
</evidence>
<feature type="transmembrane region" description="Helical" evidence="15">
    <location>
        <begin position="98"/>
        <end position="115"/>
    </location>
</feature>
<dbReference type="InterPro" id="IPR051014">
    <property type="entry name" value="Cation_Transport_ATPase_IB"/>
</dbReference>
<dbReference type="InterPro" id="IPR023214">
    <property type="entry name" value="HAD_sf"/>
</dbReference>
<dbReference type="PANTHER" id="PTHR48085">
    <property type="entry name" value="CADMIUM/ZINC-TRANSPORTING ATPASE HMA2-RELATED"/>
    <property type="match status" value="1"/>
</dbReference>
<comment type="subcellular location">
    <subcellularLocation>
        <location evidence="1">Cell membrane</location>
        <topology evidence="1">Multi-pass membrane protein</topology>
    </subcellularLocation>
</comment>
<dbReference type="SFLD" id="SFLDF00027">
    <property type="entry name" value="p-type_atpase"/>
    <property type="match status" value="1"/>
</dbReference>
<dbReference type="SUPFAM" id="SSF56784">
    <property type="entry name" value="HAD-like"/>
    <property type="match status" value="1"/>
</dbReference>
<feature type="transmembrane region" description="Helical" evidence="15">
    <location>
        <begin position="331"/>
        <end position="355"/>
    </location>
</feature>
<name>C0GI39_DETAL</name>
<evidence type="ECO:0000256" key="14">
    <source>
        <dbReference type="ARBA" id="ARBA00049338"/>
    </source>
</evidence>
<evidence type="ECO:0000256" key="11">
    <source>
        <dbReference type="ARBA" id="ARBA00022989"/>
    </source>
</evidence>
<dbReference type="NCBIfam" id="TIGR01512">
    <property type="entry name" value="ATPase-IB2_Cd"/>
    <property type="match status" value="1"/>
</dbReference>
<feature type="domain" description="HMA" evidence="16">
    <location>
        <begin position="1"/>
        <end position="59"/>
    </location>
</feature>
<feature type="transmembrane region" description="Helical" evidence="15">
    <location>
        <begin position="75"/>
        <end position="92"/>
    </location>
</feature>
<evidence type="ECO:0000256" key="10">
    <source>
        <dbReference type="ARBA" id="ARBA00022967"/>
    </source>
</evidence>
<keyword evidence="10" id="KW-1278">Translocase</keyword>
<dbReference type="InterPro" id="IPR036412">
    <property type="entry name" value="HAD-like_sf"/>
</dbReference>
<dbReference type="FunFam" id="2.70.150.10:FF:000002">
    <property type="entry name" value="Copper-transporting ATPase 1, putative"/>
    <property type="match status" value="1"/>
</dbReference>
<keyword evidence="12 15" id="KW-0472">Membrane</keyword>
<dbReference type="GO" id="GO:0005524">
    <property type="term" value="F:ATP binding"/>
    <property type="evidence" value="ECO:0007669"/>
    <property type="project" value="UniProtKB-UniRule"/>
</dbReference>
<dbReference type="PROSITE" id="PS01047">
    <property type="entry name" value="HMA_1"/>
    <property type="match status" value="1"/>
</dbReference>
<dbReference type="SFLD" id="SFLDS00003">
    <property type="entry name" value="Haloacid_Dehalogenase"/>
    <property type="match status" value="1"/>
</dbReference>
<keyword evidence="4" id="KW-0104">Cadmium</keyword>
<evidence type="ECO:0000256" key="3">
    <source>
        <dbReference type="ARBA" id="ARBA00022475"/>
    </source>
</evidence>
<evidence type="ECO:0000256" key="13">
    <source>
        <dbReference type="ARBA" id="ARBA00039103"/>
    </source>
</evidence>
<dbReference type="InterPro" id="IPR017969">
    <property type="entry name" value="Heavy-metal-associated_CS"/>
</dbReference>
<dbReference type="SUPFAM" id="SSF81665">
    <property type="entry name" value="Calcium ATPase, transmembrane domain M"/>
    <property type="match status" value="1"/>
</dbReference>
<evidence type="ECO:0000256" key="8">
    <source>
        <dbReference type="ARBA" id="ARBA00022741"/>
    </source>
</evidence>
<dbReference type="PANTHER" id="PTHR48085:SF5">
    <property type="entry name" value="CADMIUM_ZINC-TRANSPORTING ATPASE HMA4-RELATED"/>
    <property type="match status" value="1"/>
</dbReference>
<comment type="caution">
    <text evidence="17">The sequence shown here is derived from an EMBL/GenBank/DDBJ whole genome shotgun (WGS) entry which is preliminary data.</text>
</comment>
<sequence>MVEGLDCADCARQLEEGIRRLEGVDEAVLSYASGKLHLRYRRQLGEVRKMMESHGYRLLEEAEGEQGSDLARKRTAYAVVSAMAILFAIIATPFNTNVSATLLLVAILTGGHLTFRRGIAAIRAGRLDMNTLMTVAVAGALFINEWWEAATVAFLFAASHALETYTAEKNRRSIRALMDTVPEEAHRLKDGVPETVPVEAVLPEEEILVRPGERIPLDGTIVSGSSYVTEAAVTGESLPVSKERGGNVYAGTLNGNGSLTVRVKGSAKDSTLANIVRLVEEAQARRAPAQQFIDRFAQIYTPVVIALAAAIAILGPVIAGGGWQQWVYRGLALLIVACPCALVVSTPVSIVASLTNAARQGILVKGGVYLEQMRDVNAIIFDKTGTLTKGTPMVTRILSTNYPQEKLLQIAASLEAHSEHVLAEAIRKLAKEQELSPQQVSDFTAYPGKGVTGTVDGTRYYLGSPAFLAQHGYATSNLEMEAQGNETPVMLASEQTIHGALLISDTIRQESRSTLDNLRNLGIEKIAMLTGDREEAARPLALSLGLDDVAAGLLPEQKEQAVRRFRTKFGSVAMVGDGINDAPALASADVGIAMGAAGSPTALETADIALMGDELDKLPFLITLSRRTMGIIRQNIAFALLIKGLAIMLVFPGWLTLWLAILADMGASILVTANGMRLLR</sequence>
<evidence type="ECO:0000256" key="6">
    <source>
        <dbReference type="ARBA" id="ARBA00022692"/>
    </source>
</evidence>
<keyword evidence="7 15" id="KW-0479">Metal-binding</keyword>
<dbReference type="eggNOG" id="COG2217">
    <property type="taxonomic scope" value="Bacteria"/>
</dbReference>
<dbReference type="PROSITE" id="PS00154">
    <property type="entry name" value="ATPASE_E1_E2"/>
    <property type="match status" value="1"/>
</dbReference>
<dbReference type="SUPFAM" id="SSF81653">
    <property type="entry name" value="Calcium ATPase, transduction domain A"/>
    <property type="match status" value="1"/>
</dbReference>
<dbReference type="Gene3D" id="3.40.1110.10">
    <property type="entry name" value="Calcium-transporting ATPase, cytoplasmic domain N"/>
    <property type="match status" value="1"/>
</dbReference>
<dbReference type="SFLD" id="SFLDG00002">
    <property type="entry name" value="C1.7:_P-type_atpase_like"/>
    <property type="match status" value="1"/>
</dbReference>
<evidence type="ECO:0000313" key="18">
    <source>
        <dbReference type="Proteomes" id="UP000006443"/>
    </source>
</evidence>